<organism evidence="1 2">
    <name type="scientific">Smallanthus sonchifolius</name>
    <dbReference type="NCBI Taxonomy" id="185202"/>
    <lineage>
        <taxon>Eukaryota</taxon>
        <taxon>Viridiplantae</taxon>
        <taxon>Streptophyta</taxon>
        <taxon>Embryophyta</taxon>
        <taxon>Tracheophyta</taxon>
        <taxon>Spermatophyta</taxon>
        <taxon>Magnoliopsida</taxon>
        <taxon>eudicotyledons</taxon>
        <taxon>Gunneridae</taxon>
        <taxon>Pentapetalae</taxon>
        <taxon>asterids</taxon>
        <taxon>campanulids</taxon>
        <taxon>Asterales</taxon>
        <taxon>Asteraceae</taxon>
        <taxon>Asteroideae</taxon>
        <taxon>Heliantheae alliance</taxon>
        <taxon>Millerieae</taxon>
        <taxon>Smallanthus</taxon>
    </lineage>
</organism>
<dbReference type="Proteomes" id="UP001056120">
    <property type="component" value="Linkage Group LG02"/>
</dbReference>
<proteinExistence type="predicted"/>
<reference evidence="2" key="1">
    <citation type="journal article" date="2022" name="Mol. Ecol. Resour.">
        <title>The genomes of chicory, endive, great burdock and yacon provide insights into Asteraceae palaeo-polyploidization history and plant inulin production.</title>
        <authorList>
            <person name="Fan W."/>
            <person name="Wang S."/>
            <person name="Wang H."/>
            <person name="Wang A."/>
            <person name="Jiang F."/>
            <person name="Liu H."/>
            <person name="Zhao H."/>
            <person name="Xu D."/>
            <person name="Zhang Y."/>
        </authorList>
    </citation>
    <scope>NUCLEOTIDE SEQUENCE [LARGE SCALE GENOMIC DNA]</scope>
    <source>
        <strain evidence="2">cv. Yunnan</strain>
    </source>
</reference>
<evidence type="ECO:0000313" key="1">
    <source>
        <dbReference type="EMBL" id="KAI3824893.1"/>
    </source>
</evidence>
<gene>
    <name evidence="1" type="ORF">L1987_06366</name>
</gene>
<accession>A0ACB9JXZ2</accession>
<name>A0ACB9JXZ2_9ASTR</name>
<keyword evidence="2" id="KW-1185">Reference proteome</keyword>
<comment type="caution">
    <text evidence="1">The sequence shown here is derived from an EMBL/GenBank/DDBJ whole genome shotgun (WGS) entry which is preliminary data.</text>
</comment>
<protein>
    <submittedName>
        <fullName evidence="1">Uncharacterized protein</fullName>
    </submittedName>
</protein>
<dbReference type="EMBL" id="CM042019">
    <property type="protein sequence ID" value="KAI3824893.1"/>
    <property type="molecule type" value="Genomic_DNA"/>
</dbReference>
<evidence type="ECO:0000313" key="2">
    <source>
        <dbReference type="Proteomes" id="UP001056120"/>
    </source>
</evidence>
<reference evidence="1 2" key="2">
    <citation type="journal article" date="2022" name="Mol. Ecol. Resour.">
        <title>The genomes of chicory, endive, great burdock and yacon provide insights into Asteraceae paleo-polyploidization history and plant inulin production.</title>
        <authorList>
            <person name="Fan W."/>
            <person name="Wang S."/>
            <person name="Wang H."/>
            <person name="Wang A."/>
            <person name="Jiang F."/>
            <person name="Liu H."/>
            <person name="Zhao H."/>
            <person name="Xu D."/>
            <person name="Zhang Y."/>
        </authorList>
    </citation>
    <scope>NUCLEOTIDE SEQUENCE [LARGE SCALE GENOMIC DNA]</scope>
    <source>
        <strain evidence="2">cv. Yunnan</strain>
        <tissue evidence="1">Leaves</tissue>
    </source>
</reference>
<sequence length="123" mass="13833">MDSIGTQNYQESGSSVYPLVPYSPDSSPESYHPSPLSSHPSQNVDQMGTQNYEDGVPQLITKHSPLSWGQNLFDLNRVGYVNDDQKVVDDVEDVEVDQADQVIDCIARRKLRRLTRHPRCDTG</sequence>